<feature type="region of interest" description="Disordered" evidence="1">
    <location>
        <begin position="126"/>
        <end position="173"/>
    </location>
</feature>
<evidence type="ECO:0000313" key="3">
    <source>
        <dbReference type="Proteomes" id="UP000272025"/>
    </source>
</evidence>
<dbReference type="EMBL" id="ML119055">
    <property type="protein sequence ID" value="ROT38357.1"/>
    <property type="molecule type" value="Genomic_DNA"/>
</dbReference>
<dbReference type="Proteomes" id="UP000272025">
    <property type="component" value="Unassembled WGS sequence"/>
</dbReference>
<evidence type="ECO:0000256" key="1">
    <source>
        <dbReference type="SAM" id="MobiDB-lite"/>
    </source>
</evidence>
<accession>A0A3N2PV21</accession>
<evidence type="ECO:0000313" key="2">
    <source>
        <dbReference type="EMBL" id="ROT38357.1"/>
    </source>
</evidence>
<dbReference type="RefSeq" id="XP_028466163.1">
    <property type="nucleotide sequence ID" value="XM_028613492.1"/>
</dbReference>
<feature type="compositionally biased region" description="Polar residues" evidence="1">
    <location>
        <begin position="14"/>
        <end position="25"/>
    </location>
</feature>
<proteinExistence type="predicted"/>
<name>A0A3N2PV21_SODAK</name>
<gene>
    <name evidence="2" type="ORF">SODALDRAFT_350602</name>
</gene>
<feature type="compositionally biased region" description="Low complexity" evidence="1">
    <location>
        <begin position="143"/>
        <end position="162"/>
    </location>
</feature>
<dbReference type="OrthoDB" id="4851868at2759"/>
<dbReference type="STRING" id="1314773.A0A3N2PV21"/>
<feature type="compositionally biased region" description="Basic and acidic residues" evidence="1">
    <location>
        <begin position="1"/>
        <end position="13"/>
    </location>
</feature>
<sequence length="173" mass="19087">MTDSHGAERKSHDSIQATPLATATQTEDDSNTMRQVERDMSSFLTAEGSVVTPLLLGYPGREISGAKTDGHCWAGDFDEPDIIPYPDDVSKTEFYQHPLAREMGRSVEQQALLGLVIPKELRSRDPVYDYDTGSEETGELPQSSSGTRRSSSMSISRGSNMMVKVKSQVHFDK</sequence>
<dbReference type="AlphaFoldDB" id="A0A3N2PV21"/>
<dbReference type="GeneID" id="39581970"/>
<reference evidence="2 3" key="1">
    <citation type="journal article" date="2018" name="Mol. Ecol.">
        <title>The obligate alkalophilic soda-lake fungus Sodiomyces alkalinus has shifted to a protein diet.</title>
        <authorList>
            <person name="Grum-Grzhimaylo A.A."/>
            <person name="Falkoski D.L."/>
            <person name="van den Heuvel J."/>
            <person name="Valero-Jimenez C.A."/>
            <person name="Min B."/>
            <person name="Choi I.G."/>
            <person name="Lipzen A."/>
            <person name="Daum C.G."/>
            <person name="Aanen D.K."/>
            <person name="Tsang A."/>
            <person name="Henrissat B."/>
            <person name="Bilanenko E.N."/>
            <person name="de Vries R.P."/>
            <person name="van Kan J.A.L."/>
            <person name="Grigoriev I.V."/>
            <person name="Debets A.J.M."/>
        </authorList>
    </citation>
    <scope>NUCLEOTIDE SEQUENCE [LARGE SCALE GENOMIC DNA]</scope>
    <source>
        <strain evidence="2 3">F11</strain>
    </source>
</reference>
<keyword evidence="3" id="KW-1185">Reference proteome</keyword>
<feature type="region of interest" description="Disordered" evidence="1">
    <location>
        <begin position="1"/>
        <end position="32"/>
    </location>
</feature>
<organism evidence="2 3">
    <name type="scientific">Sodiomyces alkalinus (strain CBS 110278 / VKM F-3762 / F11)</name>
    <name type="common">Alkaliphilic filamentous fungus</name>
    <dbReference type="NCBI Taxonomy" id="1314773"/>
    <lineage>
        <taxon>Eukaryota</taxon>
        <taxon>Fungi</taxon>
        <taxon>Dikarya</taxon>
        <taxon>Ascomycota</taxon>
        <taxon>Pezizomycotina</taxon>
        <taxon>Sordariomycetes</taxon>
        <taxon>Hypocreomycetidae</taxon>
        <taxon>Glomerellales</taxon>
        <taxon>Plectosphaerellaceae</taxon>
        <taxon>Sodiomyces</taxon>
    </lineage>
</organism>
<protein>
    <submittedName>
        <fullName evidence="2">Uncharacterized protein</fullName>
    </submittedName>
</protein>